<gene>
    <name evidence="2" type="ORF">IPP15_11425</name>
</gene>
<evidence type="ECO:0000313" key="3">
    <source>
        <dbReference type="Proteomes" id="UP000808337"/>
    </source>
</evidence>
<dbReference type="Pfam" id="PF18962">
    <property type="entry name" value="Por_Secre_tail"/>
    <property type="match status" value="1"/>
</dbReference>
<dbReference type="InterPro" id="IPR026444">
    <property type="entry name" value="Secre_tail"/>
</dbReference>
<evidence type="ECO:0000259" key="1">
    <source>
        <dbReference type="Pfam" id="PF18962"/>
    </source>
</evidence>
<evidence type="ECO:0000313" key="2">
    <source>
        <dbReference type="EMBL" id="MBK9983014.1"/>
    </source>
</evidence>
<comment type="caution">
    <text evidence="2">The sequence shown here is derived from an EMBL/GenBank/DDBJ whole genome shotgun (WGS) entry which is preliminary data.</text>
</comment>
<accession>A0A9D7SY98</accession>
<dbReference type="AlphaFoldDB" id="A0A9D7SY98"/>
<proteinExistence type="predicted"/>
<feature type="domain" description="Secretion system C-terminal sorting" evidence="1">
    <location>
        <begin position="266"/>
        <end position="331"/>
    </location>
</feature>
<protein>
    <submittedName>
        <fullName evidence="2">T9SS type A sorting domain-containing protein</fullName>
    </submittedName>
</protein>
<dbReference type="Proteomes" id="UP000808337">
    <property type="component" value="Unassembled WGS sequence"/>
</dbReference>
<sequence length="333" mass="37787">MIRLFYLLAFIILVFANNAGGQINCIAPDSIIEKYKDDADRLALRRISELNLSYQDSVEIPKIISDSFLNELIAVYNAVNIPERDTVINLFNIHTFPDMIMRTVVVAADSNLNWMQQLHNGVIPTGYHTLDSIIAKYDLTIDEYNTWSNWFSWHAVYFKSQVNYNIPALATAFETLPDVYFSEPTNFAGDGDDISDELVFIVGENFGHNLFYSVGWGDCLSGCIARRAWWFKTYDDCSVQFVEALGSSLPFTGIDEQSVTPISIQPNPFETVFRIEGVSDSFEYSISDINGRNMVSGKSIEKNISNLENLIPGIYFLTIKERDRVSTHKVIKE</sequence>
<dbReference type="EMBL" id="JADKGY010000008">
    <property type="protein sequence ID" value="MBK9983014.1"/>
    <property type="molecule type" value="Genomic_DNA"/>
</dbReference>
<organism evidence="2 3">
    <name type="scientific">Candidatus Opimibacter skivensis</name>
    <dbReference type="NCBI Taxonomy" id="2982028"/>
    <lineage>
        <taxon>Bacteria</taxon>
        <taxon>Pseudomonadati</taxon>
        <taxon>Bacteroidota</taxon>
        <taxon>Saprospiria</taxon>
        <taxon>Saprospirales</taxon>
        <taxon>Saprospiraceae</taxon>
        <taxon>Candidatus Opimibacter</taxon>
    </lineage>
</organism>
<reference evidence="2 3" key="1">
    <citation type="submission" date="2020-10" db="EMBL/GenBank/DDBJ databases">
        <title>Connecting structure to function with the recovery of over 1000 high-quality activated sludge metagenome-assembled genomes encoding full-length rRNA genes using long-read sequencing.</title>
        <authorList>
            <person name="Singleton C.M."/>
            <person name="Petriglieri F."/>
            <person name="Kristensen J.M."/>
            <person name="Kirkegaard R.H."/>
            <person name="Michaelsen T.Y."/>
            <person name="Andersen M.H."/>
            <person name="Karst S.M."/>
            <person name="Dueholm M.S."/>
            <person name="Nielsen P.H."/>
            <person name="Albertsen M."/>
        </authorList>
    </citation>
    <scope>NUCLEOTIDE SEQUENCE [LARGE SCALE GENOMIC DNA]</scope>
    <source>
        <strain evidence="2">Ribe_18-Q3-R11-54_MAXAC.273</strain>
    </source>
</reference>
<dbReference type="NCBIfam" id="TIGR04183">
    <property type="entry name" value="Por_Secre_tail"/>
    <property type="match status" value="1"/>
</dbReference>
<name>A0A9D7SY98_9BACT</name>